<dbReference type="InterPro" id="IPR017930">
    <property type="entry name" value="Myb_dom"/>
</dbReference>
<evidence type="ECO:0000256" key="6">
    <source>
        <dbReference type="ARBA" id="ARBA00023242"/>
    </source>
</evidence>
<dbReference type="SMART" id="SM00717">
    <property type="entry name" value="SANT"/>
    <property type="match status" value="2"/>
</dbReference>
<evidence type="ECO:0000256" key="4">
    <source>
        <dbReference type="ARBA" id="ARBA00023125"/>
    </source>
</evidence>
<evidence type="ECO:0000256" key="7">
    <source>
        <dbReference type="SAM" id="MobiDB-lite"/>
    </source>
</evidence>
<evidence type="ECO:0000256" key="5">
    <source>
        <dbReference type="ARBA" id="ARBA00023163"/>
    </source>
</evidence>
<dbReference type="AlphaFoldDB" id="A0A6P3ZL29"/>
<keyword evidence="3" id="KW-0805">Transcription regulation</keyword>
<dbReference type="PANTHER" id="PTHR47997:SF44">
    <property type="entry name" value="TRANSCRIPTION FACTOR MYB46"/>
    <property type="match status" value="1"/>
</dbReference>
<keyword evidence="10" id="KW-1185">Reference proteome</keyword>
<dbReference type="GO" id="GO:0003690">
    <property type="term" value="F:double-stranded DNA binding"/>
    <property type="evidence" value="ECO:0007669"/>
    <property type="project" value="UniProtKB-ARBA"/>
</dbReference>
<evidence type="ECO:0000256" key="2">
    <source>
        <dbReference type="ARBA" id="ARBA00022737"/>
    </source>
</evidence>
<protein>
    <submittedName>
        <fullName evidence="11">Transcription factor MYB46</fullName>
    </submittedName>
</protein>
<dbReference type="PROSITE" id="PS51294">
    <property type="entry name" value="HTH_MYB"/>
    <property type="match status" value="2"/>
</dbReference>
<reference evidence="11" key="1">
    <citation type="submission" date="2025-08" db="UniProtKB">
        <authorList>
            <consortium name="RefSeq"/>
        </authorList>
    </citation>
    <scope>IDENTIFICATION</scope>
    <source>
        <tissue evidence="11">Seedling</tissue>
    </source>
</reference>
<evidence type="ECO:0000259" key="9">
    <source>
        <dbReference type="PROSITE" id="PS51294"/>
    </source>
</evidence>
<feature type="domain" description="Myb-like" evidence="8">
    <location>
        <begin position="66"/>
        <end position="116"/>
    </location>
</feature>
<feature type="domain" description="HTH myb-type" evidence="9">
    <location>
        <begin position="66"/>
        <end position="120"/>
    </location>
</feature>
<keyword evidence="5" id="KW-0804">Transcription</keyword>
<accession>A0A6P3ZL29</accession>
<evidence type="ECO:0000313" key="11">
    <source>
        <dbReference type="RefSeq" id="XP_015875881.3"/>
    </source>
</evidence>
<dbReference type="GO" id="GO:2000652">
    <property type="term" value="P:regulation of secondary cell wall biogenesis"/>
    <property type="evidence" value="ECO:0007669"/>
    <property type="project" value="UniProtKB-ARBA"/>
</dbReference>
<gene>
    <name evidence="11" type="primary">LOC107412592</name>
</gene>
<dbReference type="CDD" id="cd00167">
    <property type="entry name" value="SANT"/>
    <property type="match status" value="2"/>
</dbReference>
<evidence type="ECO:0000256" key="1">
    <source>
        <dbReference type="ARBA" id="ARBA00004123"/>
    </source>
</evidence>
<dbReference type="RefSeq" id="XP_015875881.3">
    <property type="nucleotide sequence ID" value="XM_016020395.4"/>
</dbReference>
<comment type="subcellular location">
    <subcellularLocation>
        <location evidence="1">Nucleus</location>
    </subcellularLocation>
</comment>
<proteinExistence type="predicted"/>
<dbReference type="GO" id="GO:0043565">
    <property type="term" value="F:sequence-specific DNA binding"/>
    <property type="evidence" value="ECO:0007669"/>
    <property type="project" value="UniProtKB-ARBA"/>
</dbReference>
<evidence type="ECO:0000313" key="10">
    <source>
        <dbReference type="Proteomes" id="UP001652623"/>
    </source>
</evidence>
<dbReference type="InParanoid" id="A0A6P3ZL29"/>
<dbReference type="KEGG" id="zju:107412592"/>
<dbReference type="SUPFAM" id="SSF46689">
    <property type="entry name" value="Homeodomain-like"/>
    <property type="match status" value="1"/>
</dbReference>
<feature type="domain" description="Myb-like" evidence="8">
    <location>
        <begin position="13"/>
        <end position="65"/>
    </location>
</feature>
<organism evidence="10 11">
    <name type="scientific">Ziziphus jujuba</name>
    <name type="common">Chinese jujube</name>
    <name type="synonym">Ziziphus sativa</name>
    <dbReference type="NCBI Taxonomy" id="326968"/>
    <lineage>
        <taxon>Eukaryota</taxon>
        <taxon>Viridiplantae</taxon>
        <taxon>Streptophyta</taxon>
        <taxon>Embryophyta</taxon>
        <taxon>Tracheophyta</taxon>
        <taxon>Spermatophyta</taxon>
        <taxon>Magnoliopsida</taxon>
        <taxon>eudicotyledons</taxon>
        <taxon>Gunneridae</taxon>
        <taxon>Pentapetalae</taxon>
        <taxon>rosids</taxon>
        <taxon>fabids</taxon>
        <taxon>Rosales</taxon>
        <taxon>Rhamnaceae</taxon>
        <taxon>Paliureae</taxon>
        <taxon>Ziziphus</taxon>
    </lineage>
</organism>
<name>A0A6P3ZL29_ZIZJJ</name>
<evidence type="ECO:0000256" key="3">
    <source>
        <dbReference type="ARBA" id="ARBA00023015"/>
    </source>
</evidence>
<dbReference type="InterPro" id="IPR009057">
    <property type="entry name" value="Homeodomain-like_sf"/>
</dbReference>
<keyword evidence="4" id="KW-0238">DNA-binding</keyword>
<keyword evidence="6" id="KW-0539">Nucleus</keyword>
<dbReference type="Pfam" id="PF00249">
    <property type="entry name" value="Myb_DNA-binding"/>
    <property type="match status" value="2"/>
</dbReference>
<dbReference type="InterPro" id="IPR051953">
    <property type="entry name" value="Plant_SW-associated_TFs"/>
</dbReference>
<feature type="domain" description="HTH myb-type" evidence="9">
    <location>
        <begin position="13"/>
        <end position="65"/>
    </location>
</feature>
<dbReference type="GO" id="GO:0045893">
    <property type="term" value="P:positive regulation of DNA-templated transcription"/>
    <property type="evidence" value="ECO:0007669"/>
    <property type="project" value="UniProtKB-ARBA"/>
</dbReference>
<dbReference type="PROSITE" id="PS50090">
    <property type="entry name" value="MYB_LIKE"/>
    <property type="match status" value="2"/>
</dbReference>
<sequence>MRKPEPSGKNNSNNKLRKGLWSPEEDDKLMNYMLNNGQGCWSDVARNAGLQRCGKSCRLRWINYLRPDLKRGAFSPQEEELIIHLHSLLGNRWSQIAARLPGRTDNEIKNFWNSTIKKRLKNLSSTPSPNTSDSSSDAMEALNINPACRQDSGMLSMYMDSSPTSMQSQWNNIHRAPLPVLEHGLNVFGANGYLNSSSQCMTQMGIIGGCDGFFGDHNNGGGGGGGVLLGVADNIGAEGELFVPPLETEESFKSERSIHGRNCNNGNYFNTSTNTNNVVAKINNSDNVKSENLAGGVESCFQDDQDQLIIGDWDFEDLMKDVSSFPFLDFQ</sequence>
<dbReference type="Gene3D" id="1.10.10.60">
    <property type="entry name" value="Homeodomain-like"/>
    <property type="match status" value="2"/>
</dbReference>
<feature type="region of interest" description="Disordered" evidence="7">
    <location>
        <begin position="1"/>
        <end position="20"/>
    </location>
</feature>
<dbReference type="InterPro" id="IPR001005">
    <property type="entry name" value="SANT/Myb"/>
</dbReference>
<dbReference type="PANTHER" id="PTHR47997">
    <property type="entry name" value="MYB DOMAIN PROTEIN 55"/>
    <property type="match status" value="1"/>
</dbReference>
<evidence type="ECO:0000259" key="8">
    <source>
        <dbReference type="PROSITE" id="PS50090"/>
    </source>
</evidence>
<dbReference type="GeneID" id="107412592"/>
<dbReference type="Proteomes" id="UP001652623">
    <property type="component" value="Chromosome 10"/>
</dbReference>
<keyword evidence="2" id="KW-0677">Repeat</keyword>
<dbReference type="GO" id="GO:0005634">
    <property type="term" value="C:nucleus"/>
    <property type="evidence" value="ECO:0007669"/>
    <property type="project" value="UniProtKB-SubCell"/>
</dbReference>